<evidence type="ECO:0000256" key="1">
    <source>
        <dbReference type="SAM" id="Phobius"/>
    </source>
</evidence>
<evidence type="ECO:0008006" key="4">
    <source>
        <dbReference type="Google" id="ProtNLM"/>
    </source>
</evidence>
<name>A0A9D4NXA5_DERFA</name>
<organism evidence="3">
    <name type="scientific">Dermatophagoides farinae</name>
    <name type="common">American house dust mite</name>
    <dbReference type="NCBI Taxonomy" id="6954"/>
    <lineage>
        <taxon>Eukaryota</taxon>
        <taxon>Metazoa</taxon>
        <taxon>Ecdysozoa</taxon>
        <taxon>Arthropoda</taxon>
        <taxon>Chelicerata</taxon>
        <taxon>Arachnida</taxon>
        <taxon>Acari</taxon>
        <taxon>Acariformes</taxon>
        <taxon>Sarcoptiformes</taxon>
        <taxon>Astigmata</taxon>
        <taxon>Psoroptidia</taxon>
        <taxon>Analgoidea</taxon>
        <taxon>Pyroglyphidae</taxon>
        <taxon>Dermatophagoidinae</taxon>
        <taxon>Dermatophagoides</taxon>
    </lineage>
</organism>
<protein>
    <recommendedName>
        <fullName evidence="4">Fibronectin type-III domain-containing protein</fullName>
    </recommendedName>
</protein>
<sequence>MKMIKFPYFVCCALLISVWSEAREIFSPVQDIIKINTTDTMATFELHCSHSSTICRFVLINDDQKTIQADMNLEPKRSYQRHTFDNLEPKCWYRITKLIDGNVIESGRFRTRMQAPSVPKINELFCLNPNELLVRWSPPIPVHQEGKYSFRIEWWPNTDPNHLYWAVVSIQNDSQQVIDPYSVIIRNLSNENYRLQIQSHLFDTEYRYDLFSDFSSNQEFNCIINNDINMDNMEILWLVSIIFLSIFATLILLLVIWYRYNDFRSTKHYDLEHFQKQFQLNDMDKK</sequence>
<evidence type="ECO:0000313" key="3">
    <source>
        <dbReference type="EMBL" id="KAH7639784.1"/>
    </source>
</evidence>
<keyword evidence="2" id="KW-0732">Signal</keyword>
<dbReference type="Gene3D" id="2.60.40.10">
    <property type="entry name" value="Immunoglobulins"/>
    <property type="match status" value="1"/>
</dbReference>
<keyword evidence="1" id="KW-1133">Transmembrane helix</keyword>
<gene>
    <name evidence="3" type="ORF">HUG17_3817</name>
</gene>
<feature type="transmembrane region" description="Helical" evidence="1">
    <location>
        <begin position="235"/>
        <end position="258"/>
    </location>
</feature>
<dbReference type="Proteomes" id="UP000828236">
    <property type="component" value="Unassembled WGS sequence"/>
</dbReference>
<comment type="caution">
    <text evidence="3">The sequence shown here is derived from an EMBL/GenBank/DDBJ whole genome shotgun (WGS) entry which is preliminary data.</text>
</comment>
<reference evidence="3" key="2">
    <citation type="journal article" date="2021" name="World Allergy Organ. J.">
        <title>Chromosome-level assembly of Dermatophagoides farinae genome and transcriptome reveals two novel allergens Der f 37 and Der f 39.</title>
        <authorList>
            <person name="Chen J."/>
            <person name="Cai Z."/>
            <person name="Fan D."/>
            <person name="Hu J."/>
            <person name="Hou Y."/>
            <person name="He Y."/>
            <person name="Zhang Z."/>
            <person name="Zhao Z."/>
            <person name="Gao P."/>
            <person name="Hu W."/>
            <person name="Sun J."/>
            <person name="Li J."/>
            <person name="Ji K."/>
        </authorList>
    </citation>
    <scope>NUCLEOTIDE SEQUENCE</scope>
    <source>
        <strain evidence="3">JKM2019</strain>
    </source>
</reference>
<dbReference type="EMBL" id="SDOV01000007">
    <property type="protein sequence ID" value="KAH7639784.1"/>
    <property type="molecule type" value="Genomic_DNA"/>
</dbReference>
<accession>A0A9D4NXA5</accession>
<reference evidence="3" key="1">
    <citation type="submission" date="2020-06" db="EMBL/GenBank/DDBJ databases">
        <authorList>
            <person name="Ji K."/>
            <person name="Li J."/>
        </authorList>
    </citation>
    <scope>NUCLEOTIDE SEQUENCE</scope>
    <source>
        <strain evidence="3">JKM2019</strain>
        <tissue evidence="3">Whole body</tissue>
    </source>
</reference>
<feature type="signal peptide" evidence="2">
    <location>
        <begin position="1"/>
        <end position="22"/>
    </location>
</feature>
<dbReference type="InterPro" id="IPR013783">
    <property type="entry name" value="Ig-like_fold"/>
</dbReference>
<evidence type="ECO:0000256" key="2">
    <source>
        <dbReference type="SAM" id="SignalP"/>
    </source>
</evidence>
<dbReference type="AlphaFoldDB" id="A0A9D4NXA5"/>
<keyword evidence="1" id="KW-0812">Transmembrane</keyword>
<dbReference type="OrthoDB" id="10428765at2759"/>
<feature type="chain" id="PRO_5039227864" description="Fibronectin type-III domain-containing protein" evidence="2">
    <location>
        <begin position="23"/>
        <end position="286"/>
    </location>
</feature>
<dbReference type="SUPFAM" id="SSF49265">
    <property type="entry name" value="Fibronectin type III"/>
    <property type="match status" value="1"/>
</dbReference>
<keyword evidence="1" id="KW-0472">Membrane</keyword>
<proteinExistence type="predicted"/>
<dbReference type="InterPro" id="IPR036116">
    <property type="entry name" value="FN3_sf"/>
</dbReference>